<evidence type="ECO:0000313" key="2">
    <source>
        <dbReference type="Proteomes" id="UP001487305"/>
    </source>
</evidence>
<protein>
    <submittedName>
        <fullName evidence="1">Uncharacterized protein</fullName>
    </submittedName>
</protein>
<organism evidence="1 2">
    <name type="scientific">Raoultibacter massiliensis</name>
    <dbReference type="NCBI Taxonomy" id="1852371"/>
    <lineage>
        <taxon>Bacteria</taxon>
        <taxon>Bacillati</taxon>
        <taxon>Actinomycetota</taxon>
        <taxon>Coriobacteriia</taxon>
        <taxon>Eggerthellales</taxon>
        <taxon>Eggerthellaceae</taxon>
        <taxon>Raoultibacter</taxon>
    </lineage>
</organism>
<dbReference type="EMBL" id="JBBNOP010000006">
    <property type="protein sequence ID" value="MEQ3362931.1"/>
    <property type="molecule type" value="Genomic_DNA"/>
</dbReference>
<accession>A0ABV1JF07</accession>
<dbReference type="Proteomes" id="UP001487305">
    <property type="component" value="Unassembled WGS sequence"/>
</dbReference>
<evidence type="ECO:0000313" key="1">
    <source>
        <dbReference type="EMBL" id="MEQ3362931.1"/>
    </source>
</evidence>
<keyword evidence="2" id="KW-1185">Reference proteome</keyword>
<reference evidence="1 2" key="1">
    <citation type="submission" date="2024-04" db="EMBL/GenBank/DDBJ databases">
        <title>Human intestinal bacterial collection.</title>
        <authorList>
            <person name="Pauvert C."/>
            <person name="Hitch T.C.A."/>
            <person name="Clavel T."/>
        </authorList>
    </citation>
    <scope>NUCLEOTIDE SEQUENCE [LARGE SCALE GENOMIC DNA]</scope>
    <source>
        <strain evidence="1 2">CLA-KB-H42</strain>
    </source>
</reference>
<comment type="caution">
    <text evidence="1">The sequence shown here is derived from an EMBL/GenBank/DDBJ whole genome shotgun (WGS) entry which is preliminary data.</text>
</comment>
<sequence length="82" mass="9704">MKRLSDCWPCDSDADLKRMLGECGCDAESIERRLARGCDDRIDDLIEMLRGKRRTYMEDLHAAQRRVDRLDYVIRLLKQEKS</sequence>
<gene>
    <name evidence="1" type="ORF">AAA083_08075</name>
</gene>
<proteinExistence type="predicted"/>
<dbReference type="RefSeq" id="WP_349227412.1">
    <property type="nucleotide sequence ID" value="NZ_JBBNOP010000006.1"/>
</dbReference>
<name>A0ABV1JF07_9ACTN</name>